<dbReference type="PATRIC" id="fig|178901.16.peg.1774"/>
<evidence type="ECO:0000313" key="3">
    <source>
        <dbReference type="Proteomes" id="UP000077349"/>
    </source>
</evidence>
<accession>A0A177G3V4</accession>
<evidence type="ECO:0000313" key="1">
    <source>
        <dbReference type="EMBL" id="OAG75013.1"/>
    </source>
</evidence>
<reference evidence="1 3" key="1">
    <citation type="submission" date="2016-03" db="EMBL/GenBank/DDBJ databases">
        <title>Draft genome sequence of Acetobacter malorum CECT 7742, a strain isolated from strawberry vinegar.</title>
        <authorList>
            <person name="Sainz F."/>
            <person name="Mas A."/>
            <person name="Torija M.J."/>
        </authorList>
    </citation>
    <scope>NUCLEOTIDE SEQUENCE [LARGE SCALE GENOMIC DNA]</scope>
    <source>
        <strain evidence="1 3">CECT 7742</strain>
    </source>
</reference>
<gene>
    <name evidence="2" type="ORF">Amal_01667</name>
    <name evidence="1" type="ORF">Amal_03824</name>
</gene>
<organism evidence="1 3">
    <name type="scientific">Acetobacter malorum</name>
    <dbReference type="NCBI Taxonomy" id="178901"/>
    <lineage>
        <taxon>Bacteria</taxon>
        <taxon>Pseudomonadati</taxon>
        <taxon>Pseudomonadota</taxon>
        <taxon>Alphaproteobacteria</taxon>
        <taxon>Acetobacterales</taxon>
        <taxon>Acetobacteraceae</taxon>
        <taxon>Acetobacter</taxon>
    </lineage>
</organism>
<name>A0A177G3V4_9PROT</name>
<dbReference type="EMBL" id="LVHD01000171">
    <property type="protein sequence ID" value="OAG75013.1"/>
    <property type="molecule type" value="Genomic_DNA"/>
</dbReference>
<proteinExistence type="predicted"/>
<dbReference type="EMBL" id="LVHD01000017">
    <property type="protein sequence ID" value="OAG77129.1"/>
    <property type="molecule type" value="Genomic_DNA"/>
</dbReference>
<sequence>MLAMHCVTNPKIMPPLQADISVYIRTYIDV</sequence>
<protein>
    <submittedName>
        <fullName evidence="1">Uncharacterized protein</fullName>
    </submittedName>
</protein>
<dbReference type="Proteomes" id="UP000077349">
    <property type="component" value="Unassembled WGS sequence"/>
</dbReference>
<comment type="caution">
    <text evidence="1">The sequence shown here is derived from an EMBL/GenBank/DDBJ whole genome shotgun (WGS) entry which is preliminary data.</text>
</comment>
<evidence type="ECO:0000313" key="2">
    <source>
        <dbReference type="EMBL" id="OAG77129.1"/>
    </source>
</evidence>
<dbReference type="AlphaFoldDB" id="A0A177G3V4"/>